<comment type="caution">
    <text evidence="3">The sequence shown here is derived from an EMBL/GenBank/DDBJ whole genome shotgun (WGS) entry which is preliminary data.</text>
</comment>
<evidence type="ECO:0000256" key="2">
    <source>
        <dbReference type="SAM" id="Phobius"/>
    </source>
</evidence>
<feature type="region of interest" description="Disordered" evidence="1">
    <location>
        <begin position="61"/>
        <end position="136"/>
    </location>
</feature>
<name>A0AAE4Z5V2_9BACT</name>
<evidence type="ECO:0000313" key="4">
    <source>
        <dbReference type="Proteomes" id="UP000702544"/>
    </source>
</evidence>
<proteinExistence type="predicted"/>
<feature type="compositionally biased region" description="Acidic residues" evidence="1">
    <location>
        <begin position="110"/>
        <end position="120"/>
    </location>
</feature>
<protein>
    <submittedName>
        <fullName evidence="3">TonB C-terminal domain-containing protein</fullName>
    </submittedName>
</protein>
<dbReference type="SUPFAM" id="SSF74653">
    <property type="entry name" value="TolA/TonB C-terminal domain"/>
    <property type="match status" value="1"/>
</dbReference>
<feature type="transmembrane region" description="Helical" evidence="2">
    <location>
        <begin position="20"/>
        <end position="40"/>
    </location>
</feature>
<dbReference type="Pfam" id="PF13103">
    <property type="entry name" value="TonB_2"/>
    <property type="match status" value="1"/>
</dbReference>
<evidence type="ECO:0000313" key="3">
    <source>
        <dbReference type="EMBL" id="NIR73909.1"/>
    </source>
</evidence>
<dbReference type="Gene3D" id="3.30.1150.10">
    <property type="match status" value="1"/>
</dbReference>
<sequence>MARLVLHRDDRGLEEGVPPGAVVGSLGLHTVLLAVMFWGATHISMPTPPRVYQVELVARPSPAPVRTTPTPERRPRPPEPQPQQRPKETVPAVTERPRETSPPAERPSEEPEPAEPEAEIEERAAAPPEQSPEGVEGLPVRLEGAPFPYPEYLANIILQIKRHWRPPPGARQLRAELSFTILRDGSVVDIAWVRRSGAPAFDLEARGAIEAAGRRGAFGPLPEAFASDQLRVSFFFDPTRY</sequence>
<gene>
    <name evidence="3" type="ORF">GWO12_02155</name>
</gene>
<dbReference type="AlphaFoldDB" id="A0AAE4Z5V2"/>
<dbReference type="Proteomes" id="UP000702544">
    <property type="component" value="Unassembled WGS sequence"/>
</dbReference>
<evidence type="ECO:0000256" key="1">
    <source>
        <dbReference type="SAM" id="MobiDB-lite"/>
    </source>
</evidence>
<accession>A0AAE4Z5V2</accession>
<keyword evidence="2" id="KW-0472">Membrane</keyword>
<reference evidence="3 4" key="1">
    <citation type="submission" date="2020-01" db="EMBL/GenBank/DDBJ databases">
        <title>Genomes assembled from Gulf of Kutch pelagic sediment metagenomes.</title>
        <authorList>
            <person name="Chandrashekar M."/>
            <person name="Mahajan M.S."/>
            <person name="Dave K.J."/>
            <person name="Vatsa P."/>
            <person name="Nathani N.M."/>
        </authorList>
    </citation>
    <scope>NUCLEOTIDE SEQUENCE [LARGE SCALE GENOMIC DNA]</scope>
    <source>
        <strain evidence="3">KS3-K002</strain>
    </source>
</reference>
<keyword evidence="2" id="KW-1133">Transmembrane helix</keyword>
<dbReference type="EMBL" id="JAACAK010000017">
    <property type="protein sequence ID" value="NIR73909.1"/>
    <property type="molecule type" value="Genomic_DNA"/>
</dbReference>
<keyword evidence="2" id="KW-0812">Transmembrane</keyword>
<organism evidence="3 4">
    <name type="scientific">Candidatus Kutchimonas denitrificans</name>
    <dbReference type="NCBI Taxonomy" id="3056748"/>
    <lineage>
        <taxon>Bacteria</taxon>
        <taxon>Pseudomonadati</taxon>
        <taxon>Gemmatimonadota</taxon>
        <taxon>Gemmatimonadia</taxon>
        <taxon>Candidatus Palauibacterales</taxon>
        <taxon>Candidatus Palauibacteraceae</taxon>
        <taxon>Candidatus Kutchimonas</taxon>
    </lineage>
</organism>